<feature type="chain" id="PRO_5040308917" description="Secreted protein" evidence="1">
    <location>
        <begin position="18"/>
        <end position="91"/>
    </location>
</feature>
<sequence>MSLSSLLSLLACLGALARSVLRKEKREVDVISALARRKIDTIRPLVISSLFPTAAQEMKSTLRMIHRILLQHWSPRMKQKRRKSLRTSLTG</sequence>
<dbReference type="Proteomes" id="UP000887226">
    <property type="component" value="Unassembled WGS sequence"/>
</dbReference>
<proteinExistence type="predicted"/>
<dbReference type="AlphaFoldDB" id="A0A9P8CF92"/>
<evidence type="ECO:0000313" key="2">
    <source>
        <dbReference type="EMBL" id="KAG9244933.1"/>
    </source>
</evidence>
<protein>
    <recommendedName>
        <fullName evidence="4">Secreted protein</fullName>
    </recommendedName>
</protein>
<evidence type="ECO:0000313" key="3">
    <source>
        <dbReference type="Proteomes" id="UP000887226"/>
    </source>
</evidence>
<gene>
    <name evidence="2" type="ORF">BJ878DRAFT_503798</name>
</gene>
<organism evidence="2 3">
    <name type="scientific">Calycina marina</name>
    <dbReference type="NCBI Taxonomy" id="1763456"/>
    <lineage>
        <taxon>Eukaryota</taxon>
        <taxon>Fungi</taxon>
        <taxon>Dikarya</taxon>
        <taxon>Ascomycota</taxon>
        <taxon>Pezizomycotina</taxon>
        <taxon>Leotiomycetes</taxon>
        <taxon>Helotiales</taxon>
        <taxon>Pezizellaceae</taxon>
        <taxon>Calycina</taxon>
    </lineage>
</organism>
<accession>A0A9P8CF92</accession>
<reference evidence="2" key="1">
    <citation type="journal article" date="2021" name="IMA Fungus">
        <title>Genomic characterization of three marine fungi, including Emericellopsis atlantica sp. nov. with signatures of a generalist lifestyle and marine biomass degradation.</title>
        <authorList>
            <person name="Hagestad O.C."/>
            <person name="Hou L."/>
            <person name="Andersen J.H."/>
            <person name="Hansen E.H."/>
            <person name="Altermark B."/>
            <person name="Li C."/>
            <person name="Kuhnert E."/>
            <person name="Cox R.J."/>
            <person name="Crous P.W."/>
            <person name="Spatafora J.W."/>
            <person name="Lail K."/>
            <person name="Amirebrahimi M."/>
            <person name="Lipzen A."/>
            <person name="Pangilinan J."/>
            <person name="Andreopoulos W."/>
            <person name="Hayes R.D."/>
            <person name="Ng V."/>
            <person name="Grigoriev I.V."/>
            <person name="Jackson S.A."/>
            <person name="Sutton T.D.S."/>
            <person name="Dobson A.D.W."/>
            <person name="Rama T."/>
        </authorList>
    </citation>
    <scope>NUCLEOTIDE SEQUENCE</scope>
    <source>
        <strain evidence="2">TRa3180A</strain>
    </source>
</reference>
<feature type="signal peptide" evidence="1">
    <location>
        <begin position="1"/>
        <end position="17"/>
    </location>
</feature>
<keyword evidence="3" id="KW-1185">Reference proteome</keyword>
<keyword evidence="1" id="KW-0732">Signal</keyword>
<evidence type="ECO:0000256" key="1">
    <source>
        <dbReference type="SAM" id="SignalP"/>
    </source>
</evidence>
<evidence type="ECO:0008006" key="4">
    <source>
        <dbReference type="Google" id="ProtNLM"/>
    </source>
</evidence>
<dbReference type="EMBL" id="MU253874">
    <property type="protein sequence ID" value="KAG9244933.1"/>
    <property type="molecule type" value="Genomic_DNA"/>
</dbReference>
<comment type="caution">
    <text evidence="2">The sequence shown here is derived from an EMBL/GenBank/DDBJ whole genome shotgun (WGS) entry which is preliminary data.</text>
</comment>
<name>A0A9P8CF92_9HELO</name>